<feature type="region of interest" description="Disordered" evidence="1">
    <location>
        <begin position="1406"/>
        <end position="1444"/>
    </location>
</feature>
<feature type="region of interest" description="Disordered" evidence="1">
    <location>
        <begin position="1076"/>
        <end position="1123"/>
    </location>
</feature>
<dbReference type="GO" id="GO:0005524">
    <property type="term" value="F:ATP binding"/>
    <property type="evidence" value="ECO:0007669"/>
    <property type="project" value="InterPro"/>
</dbReference>
<evidence type="ECO:0000256" key="1">
    <source>
        <dbReference type="SAM" id="MobiDB-lite"/>
    </source>
</evidence>
<feature type="compositionally biased region" description="Polar residues" evidence="1">
    <location>
        <begin position="616"/>
        <end position="628"/>
    </location>
</feature>
<dbReference type="RefSeq" id="XP_033388165.1">
    <property type="nucleotide sequence ID" value="XM_033527216.1"/>
</dbReference>
<accession>A0A6A5Y3I7</accession>
<evidence type="ECO:0000259" key="2">
    <source>
        <dbReference type="PROSITE" id="PS50011"/>
    </source>
</evidence>
<name>A0A6A5Y3I7_9PLEO</name>
<dbReference type="PROSITE" id="PS50011">
    <property type="entry name" value="PROTEIN_KINASE_DOM"/>
    <property type="match status" value="1"/>
</dbReference>
<proteinExistence type="predicted"/>
<gene>
    <name evidence="3" type="ORF">BU24DRAFT_419438</name>
</gene>
<dbReference type="InterPro" id="IPR056002">
    <property type="entry name" value="DUF7580"/>
</dbReference>
<feature type="region of interest" description="Disordered" evidence="1">
    <location>
        <begin position="647"/>
        <end position="717"/>
    </location>
</feature>
<feature type="compositionally biased region" description="Polar residues" evidence="1">
    <location>
        <begin position="647"/>
        <end position="696"/>
    </location>
</feature>
<feature type="compositionally biased region" description="Low complexity" evidence="1">
    <location>
        <begin position="1411"/>
        <end position="1423"/>
    </location>
</feature>
<dbReference type="InterPro" id="IPR000719">
    <property type="entry name" value="Prot_kinase_dom"/>
</dbReference>
<protein>
    <recommendedName>
        <fullName evidence="2">Protein kinase domain-containing protein</fullName>
    </recommendedName>
</protein>
<dbReference type="GO" id="GO:0004672">
    <property type="term" value="F:protein kinase activity"/>
    <property type="evidence" value="ECO:0007669"/>
    <property type="project" value="InterPro"/>
</dbReference>
<evidence type="ECO:0000313" key="4">
    <source>
        <dbReference type="Proteomes" id="UP000799778"/>
    </source>
</evidence>
<feature type="compositionally biased region" description="Low complexity" evidence="1">
    <location>
        <begin position="1365"/>
        <end position="1378"/>
    </location>
</feature>
<dbReference type="InterPro" id="IPR011009">
    <property type="entry name" value="Kinase-like_dom_sf"/>
</dbReference>
<feature type="region of interest" description="Disordered" evidence="1">
    <location>
        <begin position="156"/>
        <end position="177"/>
    </location>
</feature>
<feature type="region of interest" description="Disordered" evidence="1">
    <location>
        <begin position="949"/>
        <end position="968"/>
    </location>
</feature>
<evidence type="ECO:0000313" key="3">
    <source>
        <dbReference type="EMBL" id="KAF2019826.1"/>
    </source>
</evidence>
<dbReference type="Gene3D" id="1.10.510.10">
    <property type="entry name" value="Transferase(Phosphotransferase) domain 1"/>
    <property type="match status" value="1"/>
</dbReference>
<reference evidence="3" key="1">
    <citation type="journal article" date="2020" name="Stud. Mycol.">
        <title>101 Dothideomycetes genomes: a test case for predicting lifestyles and emergence of pathogens.</title>
        <authorList>
            <person name="Haridas S."/>
            <person name="Albert R."/>
            <person name="Binder M."/>
            <person name="Bloem J."/>
            <person name="Labutti K."/>
            <person name="Salamov A."/>
            <person name="Andreopoulos B."/>
            <person name="Baker S."/>
            <person name="Barry K."/>
            <person name="Bills G."/>
            <person name="Bluhm B."/>
            <person name="Cannon C."/>
            <person name="Castanera R."/>
            <person name="Culley D."/>
            <person name="Daum C."/>
            <person name="Ezra D."/>
            <person name="Gonzalez J."/>
            <person name="Henrissat B."/>
            <person name="Kuo A."/>
            <person name="Liang C."/>
            <person name="Lipzen A."/>
            <person name="Lutzoni F."/>
            <person name="Magnuson J."/>
            <person name="Mondo S."/>
            <person name="Nolan M."/>
            <person name="Ohm R."/>
            <person name="Pangilinan J."/>
            <person name="Park H.-J."/>
            <person name="Ramirez L."/>
            <person name="Alfaro M."/>
            <person name="Sun H."/>
            <person name="Tritt A."/>
            <person name="Yoshinaga Y."/>
            <person name="Zwiers L.-H."/>
            <person name="Turgeon B."/>
            <person name="Goodwin S."/>
            <person name="Spatafora J."/>
            <person name="Crous P."/>
            <person name="Grigoriev I."/>
        </authorList>
    </citation>
    <scope>NUCLEOTIDE SEQUENCE</scope>
    <source>
        <strain evidence="3">CBS 175.79</strain>
    </source>
</reference>
<dbReference type="PANTHER" id="PTHR37542">
    <property type="entry name" value="HELO DOMAIN-CONTAINING PROTEIN-RELATED"/>
    <property type="match status" value="1"/>
</dbReference>
<feature type="compositionally biased region" description="Basic and acidic residues" evidence="1">
    <location>
        <begin position="698"/>
        <end position="717"/>
    </location>
</feature>
<dbReference type="OrthoDB" id="5418235at2759"/>
<feature type="region of interest" description="Disordered" evidence="1">
    <location>
        <begin position="1026"/>
        <end position="1061"/>
    </location>
</feature>
<dbReference type="Proteomes" id="UP000799778">
    <property type="component" value="Unassembled WGS sequence"/>
</dbReference>
<keyword evidence="4" id="KW-1185">Reference proteome</keyword>
<dbReference type="Pfam" id="PF24476">
    <property type="entry name" value="DUF7580"/>
    <property type="match status" value="1"/>
</dbReference>
<dbReference type="EMBL" id="ML978067">
    <property type="protein sequence ID" value="KAF2019826.1"/>
    <property type="molecule type" value="Genomic_DNA"/>
</dbReference>
<feature type="compositionally biased region" description="Acidic residues" evidence="1">
    <location>
        <begin position="1087"/>
        <end position="1115"/>
    </location>
</feature>
<feature type="region of interest" description="Disordered" evidence="1">
    <location>
        <begin position="1364"/>
        <end position="1384"/>
    </location>
</feature>
<dbReference type="SUPFAM" id="SSF56112">
    <property type="entry name" value="Protein kinase-like (PK-like)"/>
    <property type="match status" value="1"/>
</dbReference>
<feature type="region of interest" description="Disordered" evidence="1">
    <location>
        <begin position="598"/>
        <end position="633"/>
    </location>
</feature>
<feature type="domain" description="Protein kinase" evidence="2">
    <location>
        <begin position="252"/>
        <end position="568"/>
    </location>
</feature>
<sequence length="1470" mass="164764">METFGGFPRRLTQLYSDTKTSCDTVVKQDTPNTLTGENPLYRTFRIQKERLISWGMEWTDTTKDKQGDIDESVERAGLTETVSSVLGRIKEILDEAESLQVPAAVHGGAKTMSGEKSSGRPSDPALWAASERSRYETLAENLTTSIDVLYDLSSSRRHSRESGHLTPTATVKSHHDRIKSSSAARAIFSLPEYSDSDVTLINPRTLPVSTLLSSHLNDLPQKQDPTVLPQKLDIADLELPSHEPPPSYESVSSAIRVIGKLRSRHSSTNPWKTDGSKSIQEHVLVEYAAFDSGYRDTGVPPTTTRLDRLLALLSQFSSAQSSYSTLKCLGYFEDPHHPRFGIVFQLPTSVYSGATDSSSRQIDFEPVTLLNALQTGSKTLHNSSSATPPLEERFFLAFTLARTFQKIHGENFTHKDVNSSNILLFKKNRSQTQSRNSRSLQYQLRTPIISSFDLFSEFSLEDSRNMSKPNFYHHPEDPKHTGFKPRNDGRQFDLYSLGLILLEIGLWMPLSDLWKDKYSLVDFKERIRSVYIRRLASKCTTTYQQAVADCFLAADRIANGEVLQENFMQIYEPILIRLKKCCSLDEADTDLQWEKPKMPLAATASTSPSAKRKSISVAQTAETPQSPSHRAKRWAYEKGSQYLERAQSLSKTLSEATTSPKHSPNPSLSRNGSQRSQKSQHNILRKPFSNSVTTFKSPVEEHAPTMDWRPQNEEERSMSLNDLHSTSMTPLGYRSDVSVIQKRDLDQAASIIQRAWRKTRSAHETDLPHSMTFKDYKDRITLLQKTWRQKKERTNTVGTLISVANTQMMSYAGRPERELYPTPEPEIEHHKVSEQPQLDTSIIQIERESEPKTRPKLRIQRTKFSEHIYEEFGKEMLPRLERLLERALKKSDETVAIDLLAIGDTEEKARPTVCITCSSTARVKAILDQRFKYDSDVYDLKVRRGKIRRSKMSRSSRRGKPPHRSMMNMDSSADTGVMNPFHQQRPVCGASIGAYLGEHLPPVSYGGVILVDDEPLGMSVHHLLDAPSEDEGEYSDDDDDYDDDFSGDEAVLSSARSGGNPWLMGMGSQPGVQVSAPEFSGTWPLEISDDEDDDDEDPYEFSSDEGFDSDEESEDDLKGSIMSRGTIGDIRGVAIGEGKDIKITQPAIDDVNDDFFPCEEDRDDDHLSSHELGYVHASSGIRRWERDGVVHEIDWSLLKLKEERLQPYNVVQGGRMYCSSSEVAPEQLDIREKLATPVTRHRYEEKQDEYPNGVAKVDELGGLLVHCNGRTSGLQAGMVGHQMSSVRIHRRKSFARSWYVLGSFGVGGDSGAWVIQNNTHNVVGHVLAYCEVNKLAYICPMEVLFEDIKRTLGAERIYLPGSREQASPSVQSVSPAPSYRESESSKVEDLQVAIKRLDLDSGIDVSSKVGSTSSARASPTRSRFGGTAGLPGLQPMGKDSDKENLPMLRSSKIINIQESRDGGLEMIGVP</sequence>
<feature type="compositionally biased region" description="Acidic residues" evidence="1">
    <location>
        <begin position="1027"/>
        <end position="1047"/>
    </location>
</feature>
<dbReference type="PANTHER" id="PTHR37542:SF2">
    <property type="entry name" value="PROTEIN KINASE DOMAIN-CONTAINING PROTEIN"/>
    <property type="match status" value="1"/>
</dbReference>
<dbReference type="GeneID" id="54284613"/>
<feature type="compositionally biased region" description="Basic residues" evidence="1">
    <location>
        <begin position="949"/>
        <end position="963"/>
    </location>
</feature>
<organism evidence="3 4">
    <name type="scientific">Aaosphaeria arxii CBS 175.79</name>
    <dbReference type="NCBI Taxonomy" id="1450172"/>
    <lineage>
        <taxon>Eukaryota</taxon>
        <taxon>Fungi</taxon>
        <taxon>Dikarya</taxon>
        <taxon>Ascomycota</taxon>
        <taxon>Pezizomycotina</taxon>
        <taxon>Dothideomycetes</taxon>
        <taxon>Pleosporomycetidae</taxon>
        <taxon>Pleosporales</taxon>
        <taxon>Pleosporales incertae sedis</taxon>
        <taxon>Aaosphaeria</taxon>
    </lineage>
</organism>